<sequence>MGKKHVLVLGCNFAGLTVARFIREQAKDNVKITVIDRKNYINFIPNIPIEVFNGHNPADNLEFMFEKFLKHDKSEFIQGEIEEIDPVNRSVTYKPNERDGSPSEKISYDYLVIALGARLAYDKIEGFEEYGHTFSDTFYGNKVREYLYNEYKGGPIAIGSDRFIQGKSPKLPKIPVALAACEGPPVELGFSFADWLKRHKLGDAKIITLFTPAKTIAEDAGKKILNQLLPIVNNMGFGYINDTVGIKRIYKEGIEFRNGNSLEAELKIVFPNWEAHEFMKGLPIVDDQGFVVTDLYMRNPDYPEIFAVGDAASLTVPKLGAIGHMQAEIVSKMIANEVGEKKDVDPLNPMVVCFGDMGSHKGFYMHTNEWWGGDISVLKMGYTPYLLKMGFKNMYYTLGGKVPSWGIPLSEFVADHTLV</sequence>
<dbReference type="InterPro" id="IPR023753">
    <property type="entry name" value="FAD/NAD-binding_dom"/>
</dbReference>
<evidence type="ECO:0000313" key="2">
    <source>
        <dbReference type="EMBL" id="MCP9610930.1"/>
    </source>
</evidence>
<dbReference type="InterPro" id="IPR036188">
    <property type="entry name" value="FAD/NAD-bd_sf"/>
</dbReference>
<proteinExistence type="predicted"/>
<dbReference type="Pfam" id="PF07992">
    <property type="entry name" value="Pyr_redox_2"/>
    <property type="match status" value="1"/>
</dbReference>
<accession>A0ABT1ME76</accession>
<dbReference type="PANTHER" id="PTHR43755">
    <property type="match status" value="1"/>
</dbReference>
<reference evidence="2 3" key="1">
    <citation type="submission" date="2022-07" db="EMBL/GenBank/DDBJ databases">
        <title>Fecal culturing of patients with breast cancer.</title>
        <authorList>
            <person name="Teng N.M.Y."/>
            <person name="Kiu R."/>
            <person name="Evans R."/>
            <person name="Baker D.J."/>
            <person name="Zenner C."/>
            <person name="Robinson S.D."/>
            <person name="Hall L.J."/>
        </authorList>
    </citation>
    <scope>NUCLEOTIDE SEQUENCE [LARGE SCALE GENOMIC DNA]</scope>
    <source>
        <strain evidence="2 3">LH1063</strain>
    </source>
</reference>
<name>A0ABT1ME76_9BACT</name>
<keyword evidence="3" id="KW-1185">Reference proteome</keyword>
<dbReference type="SUPFAM" id="SSF51905">
    <property type="entry name" value="FAD/NAD(P)-binding domain"/>
    <property type="match status" value="1"/>
</dbReference>
<comment type="caution">
    <text evidence="2">The sequence shown here is derived from an EMBL/GenBank/DDBJ whole genome shotgun (WGS) entry which is preliminary data.</text>
</comment>
<dbReference type="RefSeq" id="WP_255025563.1">
    <property type="nucleotide sequence ID" value="NZ_JANDHW010000002.1"/>
</dbReference>
<evidence type="ECO:0000313" key="3">
    <source>
        <dbReference type="Proteomes" id="UP001205603"/>
    </source>
</evidence>
<dbReference type="Gene3D" id="3.50.50.60">
    <property type="entry name" value="FAD/NAD(P)-binding domain"/>
    <property type="match status" value="2"/>
</dbReference>
<dbReference type="InterPro" id="IPR052541">
    <property type="entry name" value="SQRD"/>
</dbReference>
<dbReference type="PANTHER" id="PTHR43755:SF1">
    <property type="entry name" value="FAD-DEPENDENT PYRIDINE NUCLEOTIDE-DISULPHIDE OXIDOREDUCTASE"/>
    <property type="match status" value="1"/>
</dbReference>
<feature type="domain" description="FAD/NAD(P)-binding" evidence="1">
    <location>
        <begin position="5"/>
        <end position="135"/>
    </location>
</feature>
<organism evidence="2 3">
    <name type="scientific">Coprobacter tertius</name>
    <dbReference type="NCBI Taxonomy" id="2944915"/>
    <lineage>
        <taxon>Bacteria</taxon>
        <taxon>Pseudomonadati</taxon>
        <taxon>Bacteroidota</taxon>
        <taxon>Bacteroidia</taxon>
        <taxon>Bacteroidales</taxon>
        <taxon>Barnesiellaceae</taxon>
        <taxon>Coprobacter</taxon>
    </lineage>
</organism>
<gene>
    <name evidence="2" type="ORF">NMU02_02340</name>
</gene>
<evidence type="ECO:0000259" key="1">
    <source>
        <dbReference type="Pfam" id="PF07992"/>
    </source>
</evidence>
<dbReference type="EMBL" id="JANDHW010000002">
    <property type="protein sequence ID" value="MCP9610930.1"/>
    <property type="molecule type" value="Genomic_DNA"/>
</dbReference>
<protein>
    <submittedName>
        <fullName evidence="2">FAD-dependent oxidoreductase</fullName>
    </submittedName>
</protein>
<dbReference type="Proteomes" id="UP001205603">
    <property type="component" value="Unassembled WGS sequence"/>
</dbReference>